<dbReference type="InterPro" id="IPR050180">
    <property type="entry name" value="RNR_Ribonuclease"/>
</dbReference>
<keyword evidence="7 8" id="KW-0694">RNA-binding</keyword>
<dbReference type="InterPro" id="IPR022966">
    <property type="entry name" value="RNase_II/R_CS"/>
</dbReference>
<evidence type="ECO:0000259" key="10">
    <source>
        <dbReference type="PROSITE" id="PS50126"/>
    </source>
</evidence>
<dbReference type="InterPro" id="IPR001900">
    <property type="entry name" value="RNase_II/R"/>
</dbReference>
<dbReference type="NCBIfam" id="TIGR02063">
    <property type="entry name" value="RNase_R"/>
    <property type="match status" value="1"/>
</dbReference>
<dbReference type="PROSITE" id="PS50126">
    <property type="entry name" value="S1"/>
    <property type="match status" value="1"/>
</dbReference>
<reference evidence="11 12" key="1">
    <citation type="submission" date="2017-08" db="EMBL/GenBank/DDBJ databases">
        <title>Infants hospitalized years apart are colonized by the same room-sourced microbial strains.</title>
        <authorList>
            <person name="Brooks B."/>
            <person name="Olm M.R."/>
            <person name="Firek B.A."/>
            <person name="Baker R."/>
            <person name="Thomas B.C."/>
            <person name="Morowitz M.J."/>
            <person name="Banfield J.F."/>
        </authorList>
    </citation>
    <scope>NUCLEOTIDE SEQUENCE [LARGE SCALE GENOMIC DNA]</scope>
    <source>
        <strain evidence="11">S2_005_003_R2_41</strain>
    </source>
</reference>
<comment type="catalytic activity">
    <reaction evidence="1 8">
        <text>Exonucleolytic cleavage in the 3'- to 5'-direction to yield nucleoside 5'-phosphates.</text>
        <dbReference type="EC" id="3.1.13.1"/>
    </reaction>
</comment>
<dbReference type="InterPro" id="IPR040476">
    <property type="entry name" value="CSD2"/>
</dbReference>
<evidence type="ECO:0000256" key="2">
    <source>
        <dbReference type="ARBA" id="ARBA00004496"/>
    </source>
</evidence>
<dbReference type="GO" id="GO:0008859">
    <property type="term" value="F:exoribonuclease II activity"/>
    <property type="evidence" value="ECO:0007669"/>
    <property type="project" value="UniProtKB-UniRule"/>
</dbReference>
<evidence type="ECO:0000256" key="3">
    <source>
        <dbReference type="ARBA" id="ARBA00022490"/>
    </source>
</evidence>
<dbReference type="InterPro" id="IPR013223">
    <property type="entry name" value="RNase_B_OB_dom"/>
</dbReference>
<evidence type="ECO:0000256" key="7">
    <source>
        <dbReference type="ARBA" id="ARBA00022884"/>
    </source>
</evidence>
<keyword evidence="5 8" id="KW-0378">Hydrolase</keyword>
<dbReference type="GO" id="GO:0005829">
    <property type="term" value="C:cytosol"/>
    <property type="evidence" value="ECO:0007669"/>
    <property type="project" value="TreeGrafter"/>
</dbReference>
<keyword evidence="4 8" id="KW-0540">Nuclease</keyword>
<evidence type="ECO:0000256" key="1">
    <source>
        <dbReference type="ARBA" id="ARBA00001849"/>
    </source>
</evidence>
<dbReference type="CDD" id="cd04471">
    <property type="entry name" value="S1_RNase_R"/>
    <property type="match status" value="1"/>
</dbReference>
<dbReference type="InterPro" id="IPR003029">
    <property type="entry name" value="S1_domain"/>
</dbReference>
<evidence type="ECO:0000256" key="6">
    <source>
        <dbReference type="ARBA" id="ARBA00022839"/>
    </source>
</evidence>
<dbReference type="Pfam" id="PF08206">
    <property type="entry name" value="OB_RNB"/>
    <property type="match status" value="1"/>
</dbReference>
<proteinExistence type="inferred from homology"/>
<evidence type="ECO:0000256" key="9">
    <source>
        <dbReference type="SAM" id="MobiDB-lite"/>
    </source>
</evidence>
<dbReference type="SUPFAM" id="SSF50249">
    <property type="entry name" value="Nucleic acid-binding proteins"/>
    <property type="match status" value="3"/>
</dbReference>
<dbReference type="InterPro" id="IPR004476">
    <property type="entry name" value="RNase_II/RNase_R"/>
</dbReference>
<gene>
    <name evidence="8 11" type="primary">rnr</name>
    <name evidence="11" type="ORF">DI563_22040</name>
</gene>
<dbReference type="Pfam" id="PF00575">
    <property type="entry name" value="S1"/>
    <property type="match status" value="1"/>
</dbReference>
<evidence type="ECO:0000256" key="4">
    <source>
        <dbReference type="ARBA" id="ARBA00022722"/>
    </source>
</evidence>
<comment type="similarity">
    <text evidence="8">Belongs to the RNR ribonuclease family. RNase R subfamily.</text>
</comment>
<organism evidence="11 12">
    <name type="scientific">Variovorax paradoxus</name>
    <dbReference type="NCBI Taxonomy" id="34073"/>
    <lineage>
        <taxon>Bacteria</taxon>
        <taxon>Pseudomonadati</taxon>
        <taxon>Pseudomonadota</taxon>
        <taxon>Betaproteobacteria</taxon>
        <taxon>Burkholderiales</taxon>
        <taxon>Comamonadaceae</taxon>
        <taxon>Variovorax</taxon>
    </lineage>
</organism>
<dbReference type="EMBL" id="QFPP01000368">
    <property type="protein sequence ID" value="PZQ67136.1"/>
    <property type="molecule type" value="Genomic_DNA"/>
</dbReference>
<evidence type="ECO:0000313" key="11">
    <source>
        <dbReference type="EMBL" id="PZQ67136.1"/>
    </source>
</evidence>
<dbReference type="InterPro" id="IPR011805">
    <property type="entry name" value="RNase_R"/>
</dbReference>
<dbReference type="SMART" id="SM00955">
    <property type="entry name" value="RNB"/>
    <property type="match status" value="1"/>
</dbReference>
<dbReference type="GO" id="GO:0006402">
    <property type="term" value="P:mRNA catabolic process"/>
    <property type="evidence" value="ECO:0007669"/>
    <property type="project" value="TreeGrafter"/>
</dbReference>
<dbReference type="Gene3D" id="2.40.50.140">
    <property type="entry name" value="Nucleic acid-binding proteins"/>
    <property type="match status" value="2"/>
</dbReference>
<dbReference type="AlphaFoldDB" id="A0A2W5PNX4"/>
<dbReference type="PROSITE" id="PS01175">
    <property type="entry name" value="RIBONUCLEASE_II"/>
    <property type="match status" value="1"/>
</dbReference>
<dbReference type="Pfam" id="PF00773">
    <property type="entry name" value="RNB"/>
    <property type="match status" value="1"/>
</dbReference>
<dbReference type="HAMAP" id="MF_01895">
    <property type="entry name" value="RNase_R"/>
    <property type="match status" value="1"/>
</dbReference>
<feature type="region of interest" description="Disordered" evidence="9">
    <location>
        <begin position="703"/>
        <end position="764"/>
    </location>
</feature>
<dbReference type="Proteomes" id="UP000249135">
    <property type="component" value="Unassembled WGS sequence"/>
</dbReference>
<comment type="caution">
    <text evidence="11">The sequence shown here is derived from an EMBL/GenBank/DDBJ whole genome shotgun (WGS) entry which is preliminary data.</text>
</comment>
<sequence>MKNTGPSGSLLEEIEGTVQGHRDGHGFVQRDDGEADIYLPPNEMRAVLHKDRVKARIVRLDRRGRPEGRVVEIVERPEQPIIGRLLHEGGIWLVAPEDKRYGQDVLIPKGATGTAKTGQVVVVQLTEPPALFGQPVGRVIEVLGEIDDPGMEIEIAVRKYGVPHVFSDACLAEARALPDKVRAADKKGRIDLTDVPLVTIDGEDARDFDDAVYCEPAKIGRSRTANGWRLLVAIADVSAYVKTGSAIDIDAYDRATSVYFPRRVIPMLPEKLSNGLCSLNPEVERLCMVCDMLVTGEGEIYAYQFYPAVMFSHARFTYTEVAAILANTRGPEAAKRKERVTDLINLADVYRALLKQRSKRGAVDFETTETQIICDEAGRIEKIVPRVRNEAHRLIEEAMLAANVCSADFIAQGKHPGLYRVHEGPTPEKKEILRSYLKAMGVGMSISDEPHPSEFQAIAQATKERPDAQQIHTMLLRSMQQAIYTPINSGHFGLAYEAYTHFTSPIRRYPDLLVHRVIKAILGNTKYQLPLLPTPGEAQAKLAKRLAARVKAPTSKPAKATVVPTKELQGWEAAGLHCSANERRADEASRDVEAWLKCKYMREHLGEEYGGVVTAVTTFGIFVTLDAMYVEGLVHITELGGEYFKFDEARQELRGERTGIRYAIGSRVRVQVSRVDLDGRKIDFRLVREGEELTARALKDKGVTGASGVPAKASDKRQSRRAAAKSAERGERAERTPSSPMQALRSAVKKAAGKMKKKRKAPRP</sequence>
<protein>
    <recommendedName>
        <fullName evidence="8">Ribonuclease R</fullName>
        <shortName evidence="8">RNase R</shortName>
        <ecNumber evidence="8">3.1.13.1</ecNumber>
    </recommendedName>
</protein>
<dbReference type="PANTHER" id="PTHR23355:SF9">
    <property type="entry name" value="DIS3-LIKE EXONUCLEASE 2"/>
    <property type="match status" value="1"/>
</dbReference>
<dbReference type="SMART" id="SM00357">
    <property type="entry name" value="CSP"/>
    <property type="match status" value="1"/>
</dbReference>
<feature type="compositionally biased region" description="Basic residues" evidence="9">
    <location>
        <begin position="747"/>
        <end position="764"/>
    </location>
</feature>
<feature type="domain" description="S1 motif" evidence="10">
    <location>
        <begin position="606"/>
        <end position="687"/>
    </location>
</feature>
<evidence type="ECO:0000313" key="12">
    <source>
        <dbReference type="Proteomes" id="UP000249135"/>
    </source>
</evidence>
<keyword evidence="6 8" id="KW-0269">Exonuclease</keyword>
<dbReference type="EC" id="3.1.13.1" evidence="8"/>
<dbReference type="InterPro" id="IPR012340">
    <property type="entry name" value="NA-bd_OB-fold"/>
</dbReference>
<dbReference type="InterPro" id="IPR011129">
    <property type="entry name" value="CSD"/>
</dbReference>
<name>A0A2W5PNX4_VARPD</name>
<dbReference type="Pfam" id="PF17876">
    <property type="entry name" value="CSD2"/>
    <property type="match status" value="1"/>
</dbReference>
<dbReference type="NCBIfam" id="TIGR00358">
    <property type="entry name" value="3_prime_RNase"/>
    <property type="match status" value="1"/>
</dbReference>
<comment type="function">
    <text evidence="8">3'-5' exoribonuclease that releases 5'-nucleoside monophosphates and is involved in maturation of structured RNAs.</text>
</comment>
<dbReference type="GO" id="GO:0003723">
    <property type="term" value="F:RNA binding"/>
    <property type="evidence" value="ECO:0007669"/>
    <property type="project" value="UniProtKB-UniRule"/>
</dbReference>
<comment type="subcellular location">
    <subcellularLocation>
        <location evidence="2 8">Cytoplasm</location>
    </subcellularLocation>
</comment>
<keyword evidence="3 8" id="KW-0963">Cytoplasm</keyword>
<accession>A0A2W5PNX4</accession>
<feature type="compositionally biased region" description="Basic and acidic residues" evidence="9">
    <location>
        <begin position="726"/>
        <end position="735"/>
    </location>
</feature>
<dbReference type="SMART" id="SM00316">
    <property type="entry name" value="S1"/>
    <property type="match status" value="2"/>
</dbReference>
<evidence type="ECO:0000256" key="8">
    <source>
        <dbReference type="HAMAP-Rule" id="MF_01895"/>
    </source>
</evidence>
<dbReference type="PANTHER" id="PTHR23355">
    <property type="entry name" value="RIBONUCLEASE"/>
    <property type="match status" value="1"/>
</dbReference>
<evidence type="ECO:0000256" key="5">
    <source>
        <dbReference type="ARBA" id="ARBA00022801"/>
    </source>
</evidence>